<sequence length="103" mass="11918">MKTLEQIKDEVAKDFGYESFEKFDDKSTFYYDHKTPKIIDEISKRYALEVAQASLEKAAENANIKYHDGHNKLYKAVKHVQIGADNIQIDKESITNHNNITLL</sequence>
<dbReference type="AlphaFoldDB" id="A0AAU8UQ45"/>
<reference evidence="1 2" key="1">
    <citation type="submission" date="2016-07" db="EMBL/GenBank/DDBJ databases">
        <title>Revisiting the taxonomy of the Elizabethkingia Genus using Whole-Genome Sequencing, Optical Mapping, and MALDI-TOF, along with proposal of three novel Elizabethkingia species: Elizabethkingia bruuniana sp. nov., Elizabethkingia ursingii sp. nov., and Elizabethkingia occulta sp. nov.</title>
        <authorList>
            <person name="Nicholson A.C."/>
        </authorList>
    </citation>
    <scope>NUCLEOTIDE SEQUENCE [LARGE SCALE GENOMIC DNA]</scope>
    <source>
        <strain evidence="1 2">F3201</strain>
    </source>
</reference>
<dbReference type="EMBL" id="CP016374">
    <property type="protein sequence ID" value="AQX00461.1"/>
    <property type="molecule type" value="Genomic_DNA"/>
</dbReference>
<accession>A0AAU8UQ45</accession>
<organism evidence="1 2">
    <name type="scientific">Elizabethkingia anophelis</name>
    <dbReference type="NCBI Taxonomy" id="1117645"/>
    <lineage>
        <taxon>Bacteria</taxon>
        <taxon>Pseudomonadati</taxon>
        <taxon>Bacteroidota</taxon>
        <taxon>Flavobacteriia</taxon>
        <taxon>Flavobacteriales</taxon>
        <taxon>Weeksellaceae</taxon>
        <taxon>Elizabethkingia</taxon>
    </lineage>
</organism>
<gene>
    <name evidence="1" type="ORF">BBD32_02760</name>
</gene>
<name>A0AAU8UQ45_9FLAO</name>
<proteinExistence type="predicted"/>
<evidence type="ECO:0000313" key="2">
    <source>
        <dbReference type="Proteomes" id="UP000190848"/>
    </source>
</evidence>
<dbReference type="Proteomes" id="UP000190848">
    <property type="component" value="Chromosome"/>
</dbReference>
<dbReference type="RefSeq" id="WP_078395163.1">
    <property type="nucleotide sequence ID" value="NZ_CP016374.1"/>
</dbReference>
<protein>
    <submittedName>
        <fullName evidence="1">Uncharacterized protein</fullName>
    </submittedName>
</protein>
<evidence type="ECO:0000313" key="1">
    <source>
        <dbReference type="EMBL" id="AQX00461.1"/>
    </source>
</evidence>